<feature type="domain" description="VOC" evidence="1">
    <location>
        <begin position="2"/>
        <end position="111"/>
    </location>
</feature>
<name>A0A6L5GE80_9ACTN</name>
<dbReference type="InterPro" id="IPR004360">
    <property type="entry name" value="Glyas_Fos-R_dOase_dom"/>
</dbReference>
<protein>
    <submittedName>
        <fullName evidence="2">VOC family protein</fullName>
    </submittedName>
</protein>
<accession>A0A6L5GE80</accession>
<dbReference type="PROSITE" id="PS51819">
    <property type="entry name" value="VOC"/>
    <property type="match status" value="1"/>
</dbReference>
<dbReference type="Pfam" id="PF00903">
    <property type="entry name" value="Glyoxalase"/>
    <property type="match status" value="1"/>
</dbReference>
<dbReference type="InterPro" id="IPR029068">
    <property type="entry name" value="Glyas_Bleomycin-R_OHBP_Dase"/>
</dbReference>
<comment type="caution">
    <text evidence="2">The sequence shown here is derived from an EMBL/GenBank/DDBJ whole genome shotgun (WGS) entry which is preliminary data.</text>
</comment>
<dbReference type="Proteomes" id="UP000477750">
    <property type="component" value="Unassembled WGS sequence"/>
</dbReference>
<dbReference type="SUPFAM" id="SSF54593">
    <property type="entry name" value="Glyoxalase/Bleomycin resistance protein/Dihydroxybiphenyl dioxygenase"/>
    <property type="match status" value="1"/>
</dbReference>
<dbReference type="EMBL" id="WIAO01000031">
    <property type="protein sequence ID" value="MQM27905.1"/>
    <property type="molecule type" value="Genomic_DNA"/>
</dbReference>
<keyword evidence="3" id="KW-1185">Reference proteome</keyword>
<reference evidence="2 3" key="1">
    <citation type="submission" date="2019-10" db="EMBL/GenBank/DDBJ databases">
        <title>Glycomyces albidus sp. nov., a novel actinomycete isolated from rhizosphere soil of wheat (Triticum aestivum L.).</title>
        <authorList>
            <person name="Qian L."/>
        </authorList>
    </citation>
    <scope>NUCLEOTIDE SEQUENCE [LARGE SCALE GENOMIC DNA]</scope>
    <source>
        <strain evidence="2 3">NEAU-7082</strain>
    </source>
</reference>
<evidence type="ECO:0000313" key="3">
    <source>
        <dbReference type="Proteomes" id="UP000477750"/>
    </source>
</evidence>
<proteinExistence type="predicted"/>
<sequence length="113" mass="12631">MAVDLYAGIPVSDYPAALIWYQRLFGSPPTFIASDTEAVWELAEHRSVVLEHRPERAGNAVLTIFVDDFDTRLDRIADRGIEPSVRETYPNGVRHATYHDSEGNEISFGGAPR</sequence>
<organism evidence="2 3">
    <name type="scientific">Glycomyces albidus</name>
    <dbReference type="NCBI Taxonomy" id="2656774"/>
    <lineage>
        <taxon>Bacteria</taxon>
        <taxon>Bacillati</taxon>
        <taxon>Actinomycetota</taxon>
        <taxon>Actinomycetes</taxon>
        <taxon>Glycomycetales</taxon>
        <taxon>Glycomycetaceae</taxon>
        <taxon>Glycomyces</taxon>
    </lineage>
</organism>
<dbReference type="InterPro" id="IPR037523">
    <property type="entry name" value="VOC_core"/>
</dbReference>
<gene>
    <name evidence="2" type="ORF">GFD30_20365</name>
</gene>
<dbReference type="AlphaFoldDB" id="A0A6L5GE80"/>
<dbReference type="Gene3D" id="3.10.180.10">
    <property type="entry name" value="2,3-Dihydroxybiphenyl 1,2-Dioxygenase, domain 1"/>
    <property type="match status" value="1"/>
</dbReference>
<evidence type="ECO:0000259" key="1">
    <source>
        <dbReference type="PROSITE" id="PS51819"/>
    </source>
</evidence>
<evidence type="ECO:0000313" key="2">
    <source>
        <dbReference type="EMBL" id="MQM27905.1"/>
    </source>
</evidence>
<dbReference type="RefSeq" id="WP_153027026.1">
    <property type="nucleotide sequence ID" value="NZ_WIAO01000031.1"/>
</dbReference>
<dbReference type="CDD" id="cd06587">
    <property type="entry name" value="VOC"/>
    <property type="match status" value="1"/>
</dbReference>